<evidence type="ECO:0000313" key="2">
    <source>
        <dbReference type="Proteomes" id="UP001365128"/>
    </source>
</evidence>
<gene>
    <name evidence="1" type="ORF">IWX46DRAFT_623703</name>
</gene>
<name>A0ABR1MS73_9PEZI</name>
<organism evidence="1 2">
    <name type="scientific">Phyllosticta citricarpa</name>
    <dbReference type="NCBI Taxonomy" id="55181"/>
    <lineage>
        <taxon>Eukaryota</taxon>
        <taxon>Fungi</taxon>
        <taxon>Dikarya</taxon>
        <taxon>Ascomycota</taxon>
        <taxon>Pezizomycotina</taxon>
        <taxon>Dothideomycetes</taxon>
        <taxon>Dothideomycetes incertae sedis</taxon>
        <taxon>Botryosphaeriales</taxon>
        <taxon>Phyllostictaceae</taxon>
        <taxon>Phyllosticta</taxon>
    </lineage>
</organism>
<dbReference type="EMBL" id="JBBPDW010000002">
    <property type="protein sequence ID" value="KAK7555469.1"/>
    <property type="molecule type" value="Genomic_DNA"/>
</dbReference>
<accession>A0ABR1MS73</accession>
<sequence length="223" mass="25161">MFARIPRPPELDNPPPGGQVYPICNHFEDHNGRATLSIWFDRGRPSLVPLYSFQIYVTAGASPMQTSDREALGRALWDDILGNTPFEKRLDLRFLRPDEGIAAMMESHRTLVRAEQADLAKVVVPSYADPGLYNYSSFVFIVSKAGLKGLYFDPDPSDSSALAEPVMEFDFDGDEVEQFARSTFNAWELSDEYTDLFDDARDSGITEWQEVFDATNRLGMMLV</sequence>
<keyword evidence="2" id="KW-1185">Reference proteome</keyword>
<dbReference type="Proteomes" id="UP001365128">
    <property type="component" value="Unassembled WGS sequence"/>
</dbReference>
<proteinExistence type="predicted"/>
<evidence type="ECO:0000313" key="1">
    <source>
        <dbReference type="EMBL" id="KAK7555469.1"/>
    </source>
</evidence>
<protein>
    <submittedName>
        <fullName evidence="1">Uncharacterized protein</fullName>
    </submittedName>
</protein>
<reference evidence="1 2" key="1">
    <citation type="submission" date="2024-04" db="EMBL/GenBank/DDBJ databases">
        <title>Phyllosticta paracitricarpa is synonymous to the EU quarantine fungus P. citricarpa based on phylogenomic analyses.</title>
        <authorList>
            <consortium name="Lawrence Berkeley National Laboratory"/>
            <person name="Van Ingen-Buijs V.A."/>
            <person name="Van Westerhoven A.C."/>
            <person name="Haridas S."/>
            <person name="Skiadas P."/>
            <person name="Martin F."/>
            <person name="Groenewald J.Z."/>
            <person name="Crous P.W."/>
            <person name="Seidl M.F."/>
        </authorList>
    </citation>
    <scope>NUCLEOTIDE SEQUENCE [LARGE SCALE GENOMIC DNA]</scope>
    <source>
        <strain evidence="1 2">CBS 122670</strain>
    </source>
</reference>
<comment type="caution">
    <text evidence="1">The sequence shown here is derived from an EMBL/GenBank/DDBJ whole genome shotgun (WGS) entry which is preliminary data.</text>
</comment>